<dbReference type="SUPFAM" id="SSF48371">
    <property type="entry name" value="ARM repeat"/>
    <property type="match status" value="1"/>
</dbReference>
<evidence type="ECO:0000313" key="1">
    <source>
        <dbReference type="EMBL" id="CAE2206062.1"/>
    </source>
</evidence>
<dbReference type="InterPro" id="IPR016024">
    <property type="entry name" value="ARM-type_fold"/>
</dbReference>
<sequence length="116" mass="12879">MSLEEKPNKLARVDKANMSLINALHKAFQAGGKPARAAGQKKYLRNQFECFGLTSPERRALQKVAVQQHPISDYQSLVDTVHELKNSGLLTPYRSSGGVLQPILGGILWTTWHLIV</sequence>
<organism evidence="1">
    <name type="scientific">Vannella robusta</name>
    <dbReference type="NCBI Taxonomy" id="1487602"/>
    <lineage>
        <taxon>Eukaryota</taxon>
        <taxon>Amoebozoa</taxon>
        <taxon>Discosea</taxon>
        <taxon>Flabellinia</taxon>
        <taxon>Vannellidae</taxon>
        <taxon>Vannella</taxon>
    </lineage>
</organism>
<dbReference type="EMBL" id="HBKP01004597">
    <property type="protein sequence ID" value="CAE2206062.1"/>
    <property type="molecule type" value="Transcribed_RNA"/>
</dbReference>
<dbReference type="Gene3D" id="1.20.1660.10">
    <property type="entry name" value="Hypothetical protein (EF3068)"/>
    <property type="match status" value="1"/>
</dbReference>
<reference evidence="1" key="1">
    <citation type="submission" date="2021-01" db="EMBL/GenBank/DDBJ databases">
        <authorList>
            <person name="Corre E."/>
            <person name="Pelletier E."/>
            <person name="Niang G."/>
            <person name="Scheremetjew M."/>
            <person name="Finn R."/>
            <person name="Kale V."/>
            <person name="Holt S."/>
            <person name="Cochrane G."/>
            <person name="Meng A."/>
            <person name="Brown T."/>
            <person name="Cohen L."/>
        </authorList>
    </citation>
    <scope>NUCLEOTIDE SEQUENCE</scope>
    <source>
        <strain evidence="1">DIVA3 518/3/11/1/6</strain>
    </source>
</reference>
<gene>
    <name evidence="1" type="ORF">VSP0166_LOCUS3316</name>
</gene>
<dbReference type="AlphaFoldDB" id="A0A7S4HQA2"/>
<dbReference type="Pfam" id="PF08713">
    <property type="entry name" value="DNA_alkylation"/>
    <property type="match status" value="1"/>
</dbReference>
<protein>
    <submittedName>
        <fullName evidence="1">Uncharacterized protein</fullName>
    </submittedName>
</protein>
<dbReference type="InterPro" id="IPR014825">
    <property type="entry name" value="DNA_alkylation"/>
</dbReference>
<accession>A0A7S4HQA2</accession>
<name>A0A7S4HQA2_9EUKA</name>
<proteinExistence type="predicted"/>